<dbReference type="EMBL" id="CABPRJ010002379">
    <property type="protein sequence ID" value="VVC44377.1"/>
    <property type="molecule type" value="Genomic_DNA"/>
</dbReference>
<keyword evidence="2" id="KW-1185">Reference proteome</keyword>
<protein>
    <submittedName>
        <fullName evidence="1">Uncharacterized protein</fullName>
    </submittedName>
</protein>
<organism evidence="1 2">
    <name type="scientific">Cinara cedri</name>
    <dbReference type="NCBI Taxonomy" id="506608"/>
    <lineage>
        <taxon>Eukaryota</taxon>
        <taxon>Metazoa</taxon>
        <taxon>Ecdysozoa</taxon>
        <taxon>Arthropoda</taxon>
        <taxon>Hexapoda</taxon>
        <taxon>Insecta</taxon>
        <taxon>Pterygota</taxon>
        <taxon>Neoptera</taxon>
        <taxon>Paraneoptera</taxon>
        <taxon>Hemiptera</taxon>
        <taxon>Sternorrhyncha</taxon>
        <taxon>Aphidomorpha</taxon>
        <taxon>Aphidoidea</taxon>
        <taxon>Aphididae</taxon>
        <taxon>Lachninae</taxon>
        <taxon>Cinara</taxon>
    </lineage>
</organism>
<evidence type="ECO:0000313" key="2">
    <source>
        <dbReference type="Proteomes" id="UP000325440"/>
    </source>
</evidence>
<dbReference type="Proteomes" id="UP000325440">
    <property type="component" value="Unassembled WGS sequence"/>
</dbReference>
<reference evidence="1 2" key="1">
    <citation type="submission" date="2019-08" db="EMBL/GenBank/DDBJ databases">
        <authorList>
            <person name="Alioto T."/>
            <person name="Alioto T."/>
            <person name="Gomez Garrido J."/>
        </authorList>
    </citation>
    <scope>NUCLEOTIDE SEQUENCE [LARGE SCALE GENOMIC DNA]</scope>
</reference>
<sequence length="77" mass="8704">MNTRAGILIGIHESGGKCLMMNKSWKNNNCSSIVRTTRHYERSKLQKQQELAVNVGMPAKTSLNGLESHEKKPYKKC</sequence>
<evidence type="ECO:0000313" key="1">
    <source>
        <dbReference type="EMBL" id="VVC44377.1"/>
    </source>
</evidence>
<name>A0A5E4NMB6_9HEMI</name>
<proteinExistence type="predicted"/>
<gene>
    <name evidence="1" type="ORF">CINCED_3A013149</name>
</gene>
<accession>A0A5E4NMB6</accession>
<dbReference type="AlphaFoldDB" id="A0A5E4NMB6"/>